<sequence length="441" mass="50855">MNAREAAFKILCDVEINKNYSNMAINRIFRENDIKTREKGLATEIVYGVIENKKYLDYIINKLSKIKTKNMSSFVRIILRMGTYQILFLDNIQDYAAVNETVKLAVKYDRKSSGFVNAILKNEIRQRNTIKEIDIKDPARRLAVKYSYQQWIIEEWIQKFGEEFTEELLESGNERPEMYLRVNTLKTDRDTLIKEFKKDGINAYPVAMMDEAVRVEGLKGIDKNRLYLSGMFTVQDVSSMLVGKIASPKENSKVLDMCSAPGGKTTHMATIMNNTGKVVARDVFDHKIKLIKSTAHRLGLKNIDVEKFDATEFDKESVEKFDYVLTDVPCSGFGIIRRKPEIKYKSREEVSELPVIQKKILENASKYVKPGGTLIYSTCTVQDSENIEIVEEFIKEHEEFSMVPITEVNVDLEEQEKGYLKIYPNIHGIDGFFIAKMKKMR</sequence>
<keyword evidence="5" id="KW-0698">rRNA processing</keyword>
<dbReference type="FunFam" id="3.40.50.150:FF:000022">
    <property type="entry name" value="Ribosomal RNA small subunit methyltransferase B"/>
    <property type="match status" value="1"/>
</dbReference>
<evidence type="ECO:0000259" key="14">
    <source>
        <dbReference type="PROSITE" id="PS51686"/>
    </source>
</evidence>
<evidence type="ECO:0000256" key="2">
    <source>
        <dbReference type="ARBA" id="ARBA00004496"/>
    </source>
</evidence>
<keyword evidence="4" id="KW-0963">Cytoplasm</keyword>
<feature type="binding site" evidence="13">
    <location>
        <position position="309"/>
    </location>
    <ligand>
        <name>S-adenosyl-L-methionine</name>
        <dbReference type="ChEBI" id="CHEBI:59789"/>
    </ligand>
</feature>
<dbReference type="PANTHER" id="PTHR22807">
    <property type="entry name" value="NOP2 YEAST -RELATED NOL1/NOP2/FMU SUN DOMAIN-CONTAINING"/>
    <property type="match status" value="1"/>
</dbReference>
<dbReference type="AlphaFoldDB" id="A0A544QUW9"/>
<evidence type="ECO:0000256" key="3">
    <source>
        <dbReference type="ARBA" id="ARBA00012140"/>
    </source>
</evidence>
<feature type="active site" description="Nucleophile" evidence="13">
    <location>
        <position position="379"/>
    </location>
</feature>
<dbReference type="SUPFAM" id="SSF48013">
    <property type="entry name" value="NusB-like"/>
    <property type="match status" value="1"/>
</dbReference>
<dbReference type="Proteomes" id="UP000317863">
    <property type="component" value="Unassembled WGS sequence"/>
</dbReference>
<evidence type="ECO:0000256" key="10">
    <source>
        <dbReference type="ARBA" id="ARBA00030399"/>
    </source>
</evidence>
<dbReference type="Pfam" id="PF01029">
    <property type="entry name" value="NusB"/>
    <property type="match status" value="1"/>
</dbReference>
<dbReference type="PRINTS" id="PR02008">
    <property type="entry name" value="RCMTFAMILY"/>
</dbReference>
<evidence type="ECO:0000256" key="5">
    <source>
        <dbReference type="ARBA" id="ARBA00022552"/>
    </source>
</evidence>
<evidence type="ECO:0000313" key="16">
    <source>
        <dbReference type="Proteomes" id="UP000317863"/>
    </source>
</evidence>
<dbReference type="InterPro" id="IPR001678">
    <property type="entry name" value="MeTrfase_RsmB-F_NOP2_dom"/>
</dbReference>
<keyword evidence="8 13" id="KW-0949">S-adenosyl-L-methionine</keyword>
<keyword evidence="6 13" id="KW-0489">Methyltransferase</keyword>
<organism evidence="15 16">
    <name type="scientific">Peptacetobacter hominis</name>
    <dbReference type="NCBI Taxonomy" id="2743610"/>
    <lineage>
        <taxon>Bacteria</taxon>
        <taxon>Bacillati</taxon>
        <taxon>Bacillota</taxon>
        <taxon>Clostridia</taxon>
        <taxon>Peptostreptococcales</taxon>
        <taxon>Peptostreptococcaceae</taxon>
        <taxon>Peptacetobacter</taxon>
    </lineage>
</organism>
<keyword evidence="9 13" id="KW-0694">RNA-binding</keyword>
<evidence type="ECO:0000313" key="15">
    <source>
        <dbReference type="EMBL" id="TQQ84498.1"/>
    </source>
</evidence>
<evidence type="ECO:0000256" key="8">
    <source>
        <dbReference type="ARBA" id="ARBA00022691"/>
    </source>
</evidence>
<dbReference type="InterPro" id="IPR004573">
    <property type="entry name" value="rRNA_ssu_MeTfrase_B"/>
</dbReference>
<evidence type="ECO:0000256" key="13">
    <source>
        <dbReference type="PROSITE-ProRule" id="PRU01023"/>
    </source>
</evidence>
<dbReference type="Gene3D" id="3.30.70.1170">
    <property type="entry name" value="Sun protein, domain 3"/>
    <property type="match status" value="1"/>
</dbReference>
<evidence type="ECO:0000256" key="6">
    <source>
        <dbReference type="ARBA" id="ARBA00022603"/>
    </source>
</evidence>
<proteinExistence type="inferred from homology"/>
<comment type="caution">
    <text evidence="15">The sequence shown here is derived from an EMBL/GenBank/DDBJ whole genome shotgun (WGS) entry which is preliminary data.</text>
</comment>
<keyword evidence="7 13" id="KW-0808">Transferase</keyword>
<dbReference type="GO" id="GO:0006355">
    <property type="term" value="P:regulation of DNA-templated transcription"/>
    <property type="evidence" value="ECO:0007669"/>
    <property type="project" value="InterPro"/>
</dbReference>
<dbReference type="PROSITE" id="PS51686">
    <property type="entry name" value="SAM_MT_RSMB_NOP"/>
    <property type="match status" value="1"/>
</dbReference>
<evidence type="ECO:0000256" key="12">
    <source>
        <dbReference type="ARBA" id="ARBA00047283"/>
    </source>
</evidence>
<evidence type="ECO:0000256" key="9">
    <source>
        <dbReference type="ARBA" id="ARBA00022884"/>
    </source>
</evidence>
<accession>A0A544QUW9</accession>
<dbReference type="Pfam" id="PF22458">
    <property type="entry name" value="RsmF-B_ferredox"/>
    <property type="match status" value="1"/>
</dbReference>
<evidence type="ECO:0000256" key="11">
    <source>
        <dbReference type="ARBA" id="ARBA00031088"/>
    </source>
</evidence>
<keyword evidence="16" id="KW-1185">Reference proteome</keyword>
<dbReference type="NCBIfam" id="NF011494">
    <property type="entry name" value="PRK14902.1"/>
    <property type="match status" value="1"/>
</dbReference>
<comment type="similarity">
    <text evidence="13">Belongs to the class I-like SAM-binding methyltransferase superfamily. RsmB/NOP family.</text>
</comment>
<dbReference type="PANTHER" id="PTHR22807:SF53">
    <property type="entry name" value="RIBOSOMAL RNA SMALL SUBUNIT METHYLTRANSFERASE B-RELATED"/>
    <property type="match status" value="1"/>
</dbReference>
<feature type="binding site" evidence="13">
    <location>
        <begin position="258"/>
        <end position="264"/>
    </location>
    <ligand>
        <name>S-adenosyl-L-methionine</name>
        <dbReference type="ChEBI" id="CHEBI:59789"/>
    </ligand>
</feature>
<dbReference type="RefSeq" id="WP_142536087.1">
    <property type="nucleotide sequence ID" value="NZ_SGJB01000010.1"/>
</dbReference>
<evidence type="ECO:0000256" key="1">
    <source>
        <dbReference type="ARBA" id="ARBA00002724"/>
    </source>
</evidence>
<dbReference type="EC" id="2.1.1.176" evidence="3"/>
<name>A0A544QUW9_9FIRM</name>
<dbReference type="InterPro" id="IPR023267">
    <property type="entry name" value="RCMT"/>
</dbReference>
<dbReference type="InterPro" id="IPR029063">
    <property type="entry name" value="SAM-dependent_MTases_sf"/>
</dbReference>
<dbReference type="GO" id="GO:0008649">
    <property type="term" value="F:rRNA methyltransferase activity"/>
    <property type="evidence" value="ECO:0007669"/>
    <property type="project" value="InterPro"/>
</dbReference>
<comment type="catalytic activity">
    <reaction evidence="12">
        <text>cytidine(967) in 16S rRNA + S-adenosyl-L-methionine = 5-methylcytidine(967) in 16S rRNA + S-adenosyl-L-homocysteine + H(+)</text>
        <dbReference type="Rhea" id="RHEA:42748"/>
        <dbReference type="Rhea" id="RHEA-COMP:10219"/>
        <dbReference type="Rhea" id="RHEA-COMP:10220"/>
        <dbReference type="ChEBI" id="CHEBI:15378"/>
        <dbReference type="ChEBI" id="CHEBI:57856"/>
        <dbReference type="ChEBI" id="CHEBI:59789"/>
        <dbReference type="ChEBI" id="CHEBI:74483"/>
        <dbReference type="ChEBI" id="CHEBI:82748"/>
        <dbReference type="EC" id="2.1.1.176"/>
    </reaction>
</comment>
<comment type="function">
    <text evidence="1">Specifically methylates the cytosine at position 967 (m5C967) of 16S rRNA.</text>
</comment>
<dbReference type="CDD" id="cd02440">
    <property type="entry name" value="AdoMet_MTases"/>
    <property type="match status" value="1"/>
</dbReference>
<dbReference type="InterPro" id="IPR054728">
    <property type="entry name" value="RsmB-like_ferredoxin"/>
</dbReference>
<dbReference type="InterPro" id="IPR006027">
    <property type="entry name" value="NusB_RsmB_TIM44"/>
</dbReference>
<reference evidence="15 16" key="1">
    <citation type="submission" date="2019-02" db="EMBL/GenBank/DDBJ databases">
        <title>Peptostreptococcaceae bacterium ZHW00191 nov., a new bacterium isolated from the human gut.</title>
        <authorList>
            <person name="Zhou H.-W."/>
            <person name="Chen X.-J."/>
        </authorList>
    </citation>
    <scope>NUCLEOTIDE SEQUENCE [LARGE SCALE GENOMIC DNA]</scope>
    <source>
        <strain evidence="15 16">ZHW00191</strain>
    </source>
</reference>
<gene>
    <name evidence="15" type="primary">rsmB</name>
    <name evidence="15" type="ORF">EXD82_06385</name>
</gene>
<feature type="binding site" evidence="13">
    <location>
        <position position="282"/>
    </location>
    <ligand>
        <name>S-adenosyl-L-methionine</name>
        <dbReference type="ChEBI" id="CHEBI:59789"/>
    </ligand>
</feature>
<feature type="domain" description="SAM-dependent MTase RsmB/NOP-type" evidence="14">
    <location>
        <begin position="168"/>
        <end position="440"/>
    </location>
</feature>
<evidence type="ECO:0000256" key="4">
    <source>
        <dbReference type="ARBA" id="ARBA00022490"/>
    </source>
</evidence>
<comment type="subcellular location">
    <subcellularLocation>
        <location evidence="2">Cytoplasm</location>
    </subcellularLocation>
</comment>
<protein>
    <recommendedName>
        <fullName evidence="3">16S rRNA (cytosine(967)-C(5))-methyltransferase</fullName>
        <ecNumber evidence="3">2.1.1.176</ecNumber>
    </recommendedName>
    <alternativeName>
        <fullName evidence="10">16S rRNA m5C967 methyltransferase</fullName>
    </alternativeName>
    <alternativeName>
        <fullName evidence="11">rRNA (cytosine-C(5)-)-methyltransferase RsmB</fullName>
    </alternativeName>
</protein>
<dbReference type="EMBL" id="SGJB01000010">
    <property type="protein sequence ID" value="TQQ84498.1"/>
    <property type="molecule type" value="Genomic_DNA"/>
</dbReference>
<dbReference type="NCBIfam" id="TIGR00563">
    <property type="entry name" value="rsmB"/>
    <property type="match status" value="1"/>
</dbReference>
<dbReference type="InterPro" id="IPR035926">
    <property type="entry name" value="NusB-like_sf"/>
</dbReference>
<dbReference type="InterPro" id="IPR049560">
    <property type="entry name" value="MeTrfase_RsmB-F_NOP2_cat"/>
</dbReference>
<feature type="binding site" evidence="13">
    <location>
        <position position="327"/>
    </location>
    <ligand>
        <name>S-adenosyl-L-methionine</name>
        <dbReference type="ChEBI" id="CHEBI:59789"/>
    </ligand>
</feature>
<dbReference type="SUPFAM" id="SSF53335">
    <property type="entry name" value="S-adenosyl-L-methionine-dependent methyltransferases"/>
    <property type="match status" value="1"/>
</dbReference>
<dbReference type="GO" id="GO:0003723">
    <property type="term" value="F:RNA binding"/>
    <property type="evidence" value="ECO:0007669"/>
    <property type="project" value="UniProtKB-UniRule"/>
</dbReference>
<dbReference type="Gene3D" id="3.40.50.150">
    <property type="entry name" value="Vaccinia Virus protein VP39"/>
    <property type="match status" value="1"/>
</dbReference>
<dbReference type="GO" id="GO:0005737">
    <property type="term" value="C:cytoplasm"/>
    <property type="evidence" value="ECO:0007669"/>
    <property type="project" value="UniProtKB-SubCell"/>
</dbReference>
<dbReference type="Pfam" id="PF01189">
    <property type="entry name" value="Methyltr_RsmB-F"/>
    <property type="match status" value="1"/>
</dbReference>
<dbReference type="InterPro" id="IPR011023">
    <property type="entry name" value="Nop2p"/>
</dbReference>
<dbReference type="OrthoDB" id="9810297at2"/>
<dbReference type="Gene3D" id="1.10.940.10">
    <property type="entry name" value="NusB-like"/>
    <property type="match status" value="1"/>
</dbReference>
<dbReference type="NCBIfam" id="TIGR00446">
    <property type="entry name" value="nop2p"/>
    <property type="match status" value="1"/>
</dbReference>
<evidence type="ECO:0000256" key="7">
    <source>
        <dbReference type="ARBA" id="ARBA00022679"/>
    </source>
</evidence>